<dbReference type="EMBL" id="JBEDUW010000007">
    <property type="protein sequence ID" value="KAK9913459.1"/>
    <property type="molecule type" value="Genomic_DNA"/>
</dbReference>
<proteinExistence type="predicted"/>
<name>A0AAW1W2G3_RUBAR</name>
<gene>
    <name evidence="1" type="ORF">M0R45_037273</name>
</gene>
<reference evidence="1 2" key="1">
    <citation type="journal article" date="2023" name="G3 (Bethesda)">
        <title>A chromosome-length genome assembly and annotation of blackberry (Rubus argutus, cv. 'Hillquist').</title>
        <authorList>
            <person name="Bruna T."/>
            <person name="Aryal R."/>
            <person name="Dudchenko O."/>
            <person name="Sargent D.J."/>
            <person name="Mead D."/>
            <person name="Buti M."/>
            <person name="Cavallini A."/>
            <person name="Hytonen T."/>
            <person name="Andres J."/>
            <person name="Pham M."/>
            <person name="Weisz D."/>
            <person name="Mascagni F."/>
            <person name="Usai G."/>
            <person name="Natali L."/>
            <person name="Bassil N."/>
            <person name="Fernandez G.E."/>
            <person name="Lomsadze A."/>
            <person name="Armour M."/>
            <person name="Olukolu B."/>
            <person name="Poorten T."/>
            <person name="Britton C."/>
            <person name="Davik J."/>
            <person name="Ashrafi H."/>
            <person name="Aiden E.L."/>
            <person name="Borodovsky M."/>
            <person name="Worthington M."/>
        </authorList>
    </citation>
    <scope>NUCLEOTIDE SEQUENCE [LARGE SCALE GENOMIC DNA]</scope>
    <source>
        <strain evidence="1">PI 553951</strain>
    </source>
</reference>
<organism evidence="1 2">
    <name type="scientific">Rubus argutus</name>
    <name type="common">Southern blackberry</name>
    <dbReference type="NCBI Taxonomy" id="59490"/>
    <lineage>
        <taxon>Eukaryota</taxon>
        <taxon>Viridiplantae</taxon>
        <taxon>Streptophyta</taxon>
        <taxon>Embryophyta</taxon>
        <taxon>Tracheophyta</taxon>
        <taxon>Spermatophyta</taxon>
        <taxon>Magnoliopsida</taxon>
        <taxon>eudicotyledons</taxon>
        <taxon>Gunneridae</taxon>
        <taxon>Pentapetalae</taxon>
        <taxon>rosids</taxon>
        <taxon>fabids</taxon>
        <taxon>Rosales</taxon>
        <taxon>Rosaceae</taxon>
        <taxon>Rosoideae</taxon>
        <taxon>Rosoideae incertae sedis</taxon>
        <taxon>Rubus</taxon>
    </lineage>
</organism>
<evidence type="ECO:0000313" key="2">
    <source>
        <dbReference type="Proteomes" id="UP001457282"/>
    </source>
</evidence>
<comment type="caution">
    <text evidence="1">The sequence shown here is derived from an EMBL/GenBank/DDBJ whole genome shotgun (WGS) entry which is preliminary data.</text>
</comment>
<evidence type="ECO:0000313" key="1">
    <source>
        <dbReference type="EMBL" id="KAK9913459.1"/>
    </source>
</evidence>
<sequence>MGASFESDDDDFLFFDSFPAGADVSSETCDDGVGVGQQLKKAGKAAIFVLSIEAIYVGFPLDRVDENQGWLCSQFIGYLVQKARRFDLDDMQRWDMESDCSSWEYSSVHKNRGVFEQHWQSLYAGLFGSRIYNELKDDG</sequence>
<dbReference type="AlphaFoldDB" id="A0AAW1W2G3"/>
<accession>A0AAW1W2G3</accession>
<protein>
    <submittedName>
        <fullName evidence="1">Uncharacterized protein</fullName>
    </submittedName>
</protein>
<dbReference type="Proteomes" id="UP001457282">
    <property type="component" value="Unassembled WGS sequence"/>
</dbReference>
<keyword evidence="2" id="KW-1185">Reference proteome</keyword>